<keyword evidence="3" id="KW-0812">Transmembrane</keyword>
<evidence type="ECO:0000256" key="7">
    <source>
        <dbReference type="ARBA" id="ARBA00038408"/>
    </source>
</evidence>
<dbReference type="PANTHER" id="PTHR47529:SF1">
    <property type="entry name" value="PERIPLASMIC CHAPERONE PPID"/>
    <property type="match status" value="1"/>
</dbReference>
<organism evidence="9 10">
    <name type="scientific">Phaeovulum veldkampii DSM 11550</name>
    <dbReference type="NCBI Taxonomy" id="1185920"/>
    <lineage>
        <taxon>Bacteria</taxon>
        <taxon>Pseudomonadati</taxon>
        <taxon>Pseudomonadota</taxon>
        <taxon>Alphaproteobacteria</taxon>
        <taxon>Rhodobacterales</taxon>
        <taxon>Paracoccaceae</taxon>
        <taxon>Phaeovulum</taxon>
    </lineage>
</organism>
<evidence type="ECO:0000256" key="4">
    <source>
        <dbReference type="ARBA" id="ARBA00022989"/>
    </source>
</evidence>
<comment type="similarity">
    <text evidence="7">Belongs to the PpiD chaperone family.</text>
</comment>
<gene>
    <name evidence="9" type="ORF">C5F46_05255</name>
</gene>
<keyword evidence="4" id="KW-1133">Transmembrane helix</keyword>
<evidence type="ECO:0000256" key="6">
    <source>
        <dbReference type="ARBA" id="ARBA00023186"/>
    </source>
</evidence>
<evidence type="ECO:0000259" key="8">
    <source>
        <dbReference type="Pfam" id="PF13145"/>
    </source>
</evidence>
<dbReference type="Gene3D" id="1.10.4030.10">
    <property type="entry name" value="Porin chaperone SurA, peptide-binding domain"/>
    <property type="match status" value="1"/>
</dbReference>
<accession>A0A2T4JKD2</accession>
<keyword evidence="9" id="KW-0413">Isomerase</keyword>
<evidence type="ECO:0000256" key="2">
    <source>
        <dbReference type="ARBA" id="ARBA00022475"/>
    </source>
</evidence>
<sequence>MRTKGKNTVVWVLMILLIFGLGGFGVTSFSGGQRSIGRVGGSEIGLNDYARALRQEMSALSAQTGKPVSMTDAVAMGLDRAVQARLFSDAALDEQARRIGISVGDGAVRDQILSARGFQGMTGGFDREVYKMVLRDQGLTEAEFEAKLRAESARLILQGAVVGGVTTPKALSDSFTAFITETRSIAYAELTEADVTGPLAEPTEADLRTHHTAHGADFTRPETRQISYVWLSPEALLPEVKLDETALRAAYEARIDEFVTPERRLVERLVYPSEADATEAKARLDAGKASFADLAAERGLSLADIDMGEVSRDALGAAAEAVFALEEPGVVGPLPSDLGPALYAMNGILDAQEISFEAAREELSSEAGLDQARRMILDRSAGLEDLLAGGATLEQVAAETEMEAGSIAFTAQSRDGIAAYPAFRAAAAAATPEDFPELIELDDGGVFALRLDAVEAPQLIPFEDVADQVEASWKQAQLRDWLQDRAEEIAASVDNGAMLSAQGLVTTVVGRLPRGGYMEGVPPLVGDTALRTAPGKAAAVEADGRVFVVVVDEIHASDPNDTDVAAVRASVEDQLAQSLAQDLFDLYARAVQSEAGITLDTQAIAAVQAQLQ</sequence>
<keyword evidence="2" id="KW-1003">Cell membrane</keyword>
<dbReference type="Proteomes" id="UP000241899">
    <property type="component" value="Unassembled WGS sequence"/>
</dbReference>
<dbReference type="EMBL" id="PZKF01000008">
    <property type="protein sequence ID" value="PTE18369.1"/>
    <property type="molecule type" value="Genomic_DNA"/>
</dbReference>
<feature type="domain" description="PpiC" evidence="8">
    <location>
        <begin position="243"/>
        <end position="361"/>
    </location>
</feature>
<reference evidence="9 10" key="1">
    <citation type="submission" date="2018-03" db="EMBL/GenBank/DDBJ databases">
        <title>Rhodobacter veldkampii.</title>
        <authorList>
            <person name="Meyer T.E."/>
            <person name="Miller S."/>
            <person name="Lodha T."/>
            <person name="Gandham S."/>
            <person name="Chintalapati S."/>
            <person name="Chintalapati V.R."/>
        </authorList>
    </citation>
    <scope>NUCLEOTIDE SEQUENCE [LARGE SCALE GENOMIC DNA]</scope>
    <source>
        <strain evidence="9 10">DSM 11550</strain>
    </source>
</reference>
<keyword evidence="6" id="KW-0143">Chaperone</keyword>
<dbReference type="Pfam" id="PF13624">
    <property type="entry name" value="SurA_N_3"/>
    <property type="match status" value="1"/>
</dbReference>
<dbReference type="InterPro" id="IPR052029">
    <property type="entry name" value="PpiD_chaperone"/>
</dbReference>
<evidence type="ECO:0000256" key="5">
    <source>
        <dbReference type="ARBA" id="ARBA00023136"/>
    </source>
</evidence>
<dbReference type="AlphaFoldDB" id="A0A2T4JKD2"/>
<protein>
    <submittedName>
        <fullName evidence="9">Peptidylprolyl isomerase</fullName>
    </submittedName>
</protein>
<dbReference type="PANTHER" id="PTHR47529">
    <property type="entry name" value="PEPTIDYL-PROLYL CIS-TRANS ISOMERASE D"/>
    <property type="match status" value="1"/>
</dbReference>
<comment type="subcellular location">
    <subcellularLocation>
        <location evidence="1">Cell membrane</location>
        <topology evidence="1">Single-pass type II membrane protein</topology>
    </subcellularLocation>
</comment>
<evidence type="ECO:0000256" key="3">
    <source>
        <dbReference type="ARBA" id="ARBA00022692"/>
    </source>
</evidence>
<proteinExistence type="inferred from homology"/>
<evidence type="ECO:0000313" key="9">
    <source>
        <dbReference type="EMBL" id="PTE18369.1"/>
    </source>
</evidence>
<dbReference type="GO" id="GO:0005886">
    <property type="term" value="C:plasma membrane"/>
    <property type="evidence" value="ECO:0007669"/>
    <property type="project" value="UniProtKB-SubCell"/>
</dbReference>
<name>A0A2T4JKD2_9RHOB</name>
<dbReference type="Pfam" id="PF13145">
    <property type="entry name" value="Rotamase_2"/>
    <property type="match status" value="1"/>
</dbReference>
<comment type="caution">
    <text evidence="9">The sequence shown here is derived from an EMBL/GenBank/DDBJ whole genome shotgun (WGS) entry which is preliminary data.</text>
</comment>
<dbReference type="InterPro" id="IPR027304">
    <property type="entry name" value="Trigger_fact/SurA_dom_sf"/>
</dbReference>
<dbReference type="SUPFAM" id="SSF109998">
    <property type="entry name" value="Triger factor/SurA peptide-binding domain-like"/>
    <property type="match status" value="1"/>
</dbReference>
<dbReference type="SUPFAM" id="SSF54534">
    <property type="entry name" value="FKBP-like"/>
    <property type="match status" value="1"/>
</dbReference>
<dbReference type="InterPro" id="IPR000297">
    <property type="entry name" value="PPIase_PpiC"/>
</dbReference>
<keyword evidence="5" id="KW-0472">Membrane</keyword>
<evidence type="ECO:0000313" key="10">
    <source>
        <dbReference type="Proteomes" id="UP000241899"/>
    </source>
</evidence>
<dbReference type="GO" id="GO:0003755">
    <property type="term" value="F:peptidyl-prolyl cis-trans isomerase activity"/>
    <property type="evidence" value="ECO:0007669"/>
    <property type="project" value="InterPro"/>
</dbReference>
<evidence type="ECO:0000256" key="1">
    <source>
        <dbReference type="ARBA" id="ARBA00004401"/>
    </source>
</evidence>
<dbReference type="OrthoDB" id="9768393at2"/>
<keyword evidence="10" id="KW-1185">Reference proteome</keyword>